<dbReference type="PANTHER" id="PTHR30055:SF239">
    <property type="entry name" value="TRANSCRIPTIONAL REGULATORY PROTEIN"/>
    <property type="match status" value="1"/>
</dbReference>
<keyword evidence="5" id="KW-1185">Reference proteome</keyword>
<dbReference type="Pfam" id="PF00440">
    <property type="entry name" value="TetR_N"/>
    <property type="match status" value="1"/>
</dbReference>
<dbReference type="Proteomes" id="UP000253769">
    <property type="component" value="Unassembled WGS sequence"/>
</dbReference>
<dbReference type="Gene3D" id="1.10.357.10">
    <property type="entry name" value="Tetracycline Repressor, domain 2"/>
    <property type="match status" value="1"/>
</dbReference>
<sequence length="211" mass="23894">MNSNKDKSPDSRSSRELWLSAAFEALVQNGVGAVKIQPLAEQLKLSRTSFYWYFKDRKALLAALIEEWNHKNTGGLTAASEAYAESLAEAVLNVISAFLDPNQFDSKLDFAIRSWALQDPDVMEEVRIADEVRLQALTAMFEKHGYDSHDADVRARTIYLVQIGYISMQVQEDLATRMARIPNYVATYTGQQPTPNEIARFHARHHFVPES</sequence>
<dbReference type="PROSITE" id="PS50977">
    <property type="entry name" value="HTH_TETR_2"/>
    <property type="match status" value="1"/>
</dbReference>
<dbReference type="PANTHER" id="PTHR30055">
    <property type="entry name" value="HTH-TYPE TRANSCRIPTIONAL REGULATOR RUTR"/>
    <property type="match status" value="1"/>
</dbReference>
<protein>
    <submittedName>
        <fullName evidence="4">TetR/AcrR family transcriptional regulator</fullName>
    </submittedName>
</protein>
<feature type="DNA-binding region" description="H-T-H motif" evidence="2">
    <location>
        <begin position="35"/>
        <end position="54"/>
    </location>
</feature>
<dbReference type="RefSeq" id="WP_114694811.1">
    <property type="nucleotide sequence ID" value="NZ_QQOH01000001.1"/>
</dbReference>
<evidence type="ECO:0000313" key="4">
    <source>
        <dbReference type="EMBL" id="RDE25214.1"/>
    </source>
</evidence>
<keyword evidence="1 2" id="KW-0238">DNA-binding</keyword>
<comment type="caution">
    <text evidence="4">The sequence shown here is derived from an EMBL/GenBank/DDBJ whole genome shotgun (WGS) entry which is preliminary data.</text>
</comment>
<dbReference type="InterPro" id="IPR001647">
    <property type="entry name" value="HTH_TetR"/>
</dbReference>
<dbReference type="AlphaFoldDB" id="A0A369WXG1"/>
<evidence type="ECO:0000256" key="1">
    <source>
        <dbReference type="ARBA" id="ARBA00023125"/>
    </source>
</evidence>
<dbReference type="GO" id="GO:0000976">
    <property type="term" value="F:transcription cis-regulatory region binding"/>
    <property type="evidence" value="ECO:0007669"/>
    <property type="project" value="TreeGrafter"/>
</dbReference>
<dbReference type="EMBL" id="QQOH01000001">
    <property type="protein sequence ID" value="RDE25214.1"/>
    <property type="molecule type" value="Genomic_DNA"/>
</dbReference>
<organism evidence="4 5">
    <name type="scientific">Motiliproteus coralliicola</name>
    <dbReference type="NCBI Taxonomy" id="2283196"/>
    <lineage>
        <taxon>Bacteria</taxon>
        <taxon>Pseudomonadati</taxon>
        <taxon>Pseudomonadota</taxon>
        <taxon>Gammaproteobacteria</taxon>
        <taxon>Oceanospirillales</taxon>
        <taxon>Oceanospirillaceae</taxon>
        <taxon>Motiliproteus</taxon>
    </lineage>
</organism>
<evidence type="ECO:0000256" key="2">
    <source>
        <dbReference type="PROSITE-ProRule" id="PRU00335"/>
    </source>
</evidence>
<dbReference type="GO" id="GO:0003700">
    <property type="term" value="F:DNA-binding transcription factor activity"/>
    <property type="evidence" value="ECO:0007669"/>
    <property type="project" value="TreeGrafter"/>
</dbReference>
<dbReference type="InterPro" id="IPR009057">
    <property type="entry name" value="Homeodomain-like_sf"/>
</dbReference>
<feature type="domain" description="HTH tetR-type" evidence="3">
    <location>
        <begin position="12"/>
        <end position="72"/>
    </location>
</feature>
<reference evidence="4 5" key="1">
    <citation type="submission" date="2018-07" db="EMBL/GenBank/DDBJ databases">
        <title>Motiliproteus coralliicola sp. nov., a bacterium isolated from Coral.</title>
        <authorList>
            <person name="Wang G."/>
        </authorList>
    </citation>
    <scope>NUCLEOTIDE SEQUENCE [LARGE SCALE GENOMIC DNA]</scope>
    <source>
        <strain evidence="4 5">C34</strain>
    </source>
</reference>
<evidence type="ECO:0000313" key="5">
    <source>
        <dbReference type="Proteomes" id="UP000253769"/>
    </source>
</evidence>
<dbReference type="InterPro" id="IPR050109">
    <property type="entry name" value="HTH-type_TetR-like_transc_reg"/>
</dbReference>
<gene>
    <name evidence="4" type="ORF">DV711_06575</name>
</gene>
<evidence type="ECO:0000259" key="3">
    <source>
        <dbReference type="PROSITE" id="PS50977"/>
    </source>
</evidence>
<dbReference type="OrthoDB" id="4541465at2"/>
<accession>A0A369WXG1</accession>
<proteinExistence type="predicted"/>
<name>A0A369WXG1_9GAMM</name>
<dbReference type="SUPFAM" id="SSF46689">
    <property type="entry name" value="Homeodomain-like"/>
    <property type="match status" value="1"/>
</dbReference>